<comment type="caution">
    <text evidence="2">The sequence shown here is derived from an EMBL/GenBank/DDBJ whole genome shotgun (WGS) entry which is preliminary data.</text>
</comment>
<dbReference type="Pfam" id="PF14897">
    <property type="entry name" value="EpsG"/>
    <property type="match status" value="1"/>
</dbReference>
<name>A0A9D2NNU4_9FIRM</name>
<evidence type="ECO:0000313" key="2">
    <source>
        <dbReference type="EMBL" id="HJC35179.1"/>
    </source>
</evidence>
<dbReference type="Proteomes" id="UP000823890">
    <property type="component" value="Unassembled WGS sequence"/>
</dbReference>
<keyword evidence="1" id="KW-0472">Membrane</keyword>
<organism evidence="2 3">
    <name type="scientific">Candidatus Mediterraneibacter faecipullorum</name>
    <dbReference type="NCBI Taxonomy" id="2838670"/>
    <lineage>
        <taxon>Bacteria</taxon>
        <taxon>Bacillati</taxon>
        <taxon>Bacillota</taxon>
        <taxon>Clostridia</taxon>
        <taxon>Lachnospirales</taxon>
        <taxon>Lachnospiraceae</taxon>
        <taxon>Mediterraneibacter</taxon>
    </lineage>
</organism>
<accession>A0A9D2NNU4</accession>
<evidence type="ECO:0000313" key="3">
    <source>
        <dbReference type="Proteomes" id="UP000823890"/>
    </source>
</evidence>
<dbReference type="InterPro" id="IPR049458">
    <property type="entry name" value="EpsG-like"/>
</dbReference>
<feature type="transmembrane region" description="Helical" evidence="1">
    <location>
        <begin position="136"/>
        <end position="165"/>
    </location>
</feature>
<keyword evidence="1" id="KW-1133">Transmembrane helix</keyword>
<gene>
    <name evidence="2" type="ORF">H9758_11430</name>
</gene>
<reference evidence="2" key="2">
    <citation type="submission" date="2021-04" db="EMBL/GenBank/DDBJ databases">
        <authorList>
            <person name="Gilroy R."/>
        </authorList>
    </citation>
    <scope>NUCLEOTIDE SEQUENCE</scope>
    <source>
        <strain evidence="2">ChiW19-954</strain>
    </source>
</reference>
<feature type="transmembrane region" description="Helical" evidence="1">
    <location>
        <begin position="6"/>
        <end position="23"/>
    </location>
</feature>
<protein>
    <submittedName>
        <fullName evidence="2">EpsG family protein</fullName>
    </submittedName>
</protein>
<evidence type="ECO:0000256" key="1">
    <source>
        <dbReference type="SAM" id="Phobius"/>
    </source>
</evidence>
<feature type="transmembrane region" description="Helical" evidence="1">
    <location>
        <begin position="107"/>
        <end position="124"/>
    </location>
</feature>
<feature type="transmembrane region" description="Helical" evidence="1">
    <location>
        <begin position="177"/>
        <end position="198"/>
    </location>
</feature>
<dbReference type="EMBL" id="DWWO01000138">
    <property type="protein sequence ID" value="HJC35179.1"/>
    <property type="molecule type" value="Genomic_DNA"/>
</dbReference>
<keyword evidence="1" id="KW-0812">Transmembrane</keyword>
<feature type="transmembrane region" description="Helical" evidence="1">
    <location>
        <begin position="282"/>
        <end position="302"/>
    </location>
</feature>
<sequence>MVVYLVWFIIFLLIGFTSIYRNGKSTYDSMGQRIKAKRISFQLFLFFLCGLSLIGLRDGGGVDDSQYRLFYEQGYGASLVNGFLTQKEPVFILIRQVGVALKLNYKFMFFMYAALAMLFICLALKNYKLNKTSLTIYILGFFCIAYTSAYTTMRQTLAMTIILYYYSLEKPTVKQSIVLSLFAFFTHYGSIIVVLIEFIRRKLEFRLDKVCKTFIPIICLVGGRIIDFQRIFERITSVTGMYSYMNLNENYLASSNVGVFTLVMFAGYVLKVWSAKHKTEMLLRLESLQLIYFALAFLTSHLRWGTRIQMYYILFIPFIFIEDLKCISASSRKIAIPLLAILLIPCSVYVISQSPDIMNATRSLNFR</sequence>
<dbReference type="AlphaFoldDB" id="A0A9D2NNU4"/>
<proteinExistence type="predicted"/>
<reference evidence="2" key="1">
    <citation type="journal article" date="2021" name="PeerJ">
        <title>Extensive microbial diversity within the chicken gut microbiome revealed by metagenomics and culture.</title>
        <authorList>
            <person name="Gilroy R."/>
            <person name="Ravi A."/>
            <person name="Getino M."/>
            <person name="Pursley I."/>
            <person name="Horton D.L."/>
            <person name="Alikhan N.F."/>
            <person name="Baker D."/>
            <person name="Gharbi K."/>
            <person name="Hall N."/>
            <person name="Watson M."/>
            <person name="Adriaenssens E.M."/>
            <person name="Foster-Nyarko E."/>
            <person name="Jarju S."/>
            <person name="Secka A."/>
            <person name="Antonio M."/>
            <person name="Oren A."/>
            <person name="Chaudhuri R.R."/>
            <person name="La Ragione R."/>
            <person name="Hildebrand F."/>
            <person name="Pallen M.J."/>
        </authorList>
    </citation>
    <scope>NUCLEOTIDE SEQUENCE</scope>
    <source>
        <strain evidence="2">ChiW19-954</strain>
    </source>
</reference>
<feature type="transmembrane region" description="Helical" evidence="1">
    <location>
        <begin position="334"/>
        <end position="352"/>
    </location>
</feature>
<feature type="transmembrane region" description="Helical" evidence="1">
    <location>
        <begin position="39"/>
        <end position="56"/>
    </location>
</feature>
<feature type="transmembrane region" description="Helical" evidence="1">
    <location>
        <begin position="251"/>
        <end position="270"/>
    </location>
</feature>